<proteinExistence type="predicted"/>
<feature type="transmembrane region" description="Helical" evidence="1">
    <location>
        <begin position="26"/>
        <end position="49"/>
    </location>
</feature>
<dbReference type="PANTHER" id="PTHR28026">
    <property type="entry name" value="DUF962 DOMAIN PROTEIN (AFU_ORTHOLOGUE AFUA_8G05310)"/>
    <property type="match status" value="1"/>
</dbReference>
<feature type="transmembrane region" description="Helical" evidence="1">
    <location>
        <begin position="70"/>
        <end position="93"/>
    </location>
</feature>
<keyword evidence="1" id="KW-0472">Membrane</keyword>
<organism evidence="2 3">
    <name type="scientific">Hermanssonia centrifuga</name>
    <dbReference type="NCBI Taxonomy" id="98765"/>
    <lineage>
        <taxon>Eukaryota</taxon>
        <taxon>Fungi</taxon>
        <taxon>Dikarya</taxon>
        <taxon>Basidiomycota</taxon>
        <taxon>Agaricomycotina</taxon>
        <taxon>Agaricomycetes</taxon>
        <taxon>Polyporales</taxon>
        <taxon>Meruliaceae</taxon>
        <taxon>Hermanssonia</taxon>
    </lineage>
</organism>
<keyword evidence="3" id="KW-1185">Reference proteome</keyword>
<sequence>MGISSVFDTRKQLTFYGAYHNNPTNIFIHITCVPLLVWSFQVLTAGVPLPDFIPSVHHKINDYLTFDLNFPALMAATYLAYYFILDPVAAALYAPQSVLTLLTATAFSSRSDALSIAGALHGVSWIAQFLGHGLAERRAPALLDNLLGAVVLAPFFVHLELLFGLGYRPDLHHDVQNGVGMEIAKIRKAEGDKKRAKTKDL</sequence>
<accession>A0A4S4KAQ9</accession>
<dbReference type="GO" id="GO:0046521">
    <property type="term" value="P:sphingoid catabolic process"/>
    <property type="evidence" value="ECO:0007669"/>
    <property type="project" value="TreeGrafter"/>
</dbReference>
<dbReference type="Pfam" id="PF06127">
    <property type="entry name" value="Mpo1-like"/>
    <property type="match status" value="1"/>
</dbReference>
<feature type="transmembrane region" description="Helical" evidence="1">
    <location>
        <begin position="146"/>
        <end position="167"/>
    </location>
</feature>
<feature type="transmembrane region" description="Helical" evidence="1">
    <location>
        <begin position="113"/>
        <end position="134"/>
    </location>
</feature>
<dbReference type="AlphaFoldDB" id="A0A4S4KAQ9"/>
<gene>
    <name evidence="2" type="ORF">EW026_g6825</name>
</gene>
<keyword evidence="1" id="KW-1133">Transmembrane helix</keyword>
<reference evidence="2 3" key="1">
    <citation type="submission" date="2019-02" db="EMBL/GenBank/DDBJ databases">
        <title>Genome sequencing of the rare red list fungi Phlebia centrifuga.</title>
        <authorList>
            <person name="Buettner E."/>
            <person name="Kellner H."/>
        </authorList>
    </citation>
    <scope>NUCLEOTIDE SEQUENCE [LARGE SCALE GENOMIC DNA]</scope>
    <source>
        <strain evidence="2 3">DSM 108282</strain>
    </source>
</reference>
<evidence type="ECO:0000313" key="2">
    <source>
        <dbReference type="EMBL" id="THG94690.1"/>
    </source>
</evidence>
<comment type="caution">
    <text evidence="2">The sequence shown here is derived from an EMBL/GenBank/DDBJ whole genome shotgun (WGS) entry which is preliminary data.</text>
</comment>
<name>A0A4S4KAQ9_9APHY</name>
<dbReference type="Proteomes" id="UP000309038">
    <property type="component" value="Unassembled WGS sequence"/>
</dbReference>
<dbReference type="GO" id="GO:0016020">
    <property type="term" value="C:membrane"/>
    <property type="evidence" value="ECO:0007669"/>
    <property type="project" value="GOC"/>
</dbReference>
<dbReference type="PANTHER" id="PTHR28026:SF9">
    <property type="entry name" value="2-HYDROXY-PALMITIC ACID DIOXYGENASE MPO1"/>
    <property type="match status" value="1"/>
</dbReference>
<keyword evidence="1" id="KW-0812">Transmembrane</keyword>
<dbReference type="InterPro" id="IPR009305">
    <property type="entry name" value="Mpo1-like"/>
</dbReference>
<dbReference type="GO" id="GO:0005783">
    <property type="term" value="C:endoplasmic reticulum"/>
    <property type="evidence" value="ECO:0007669"/>
    <property type="project" value="TreeGrafter"/>
</dbReference>
<evidence type="ECO:0008006" key="4">
    <source>
        <dbReference type="Google" id="ProtNLM"/>
    </source>
</evidence>
<protein>
    <recommendedName>
        <fullName evidence="4">DUF962 domain-containing protein</fullName>
    </recommendedName>
</protein>
<dbReference type="EMBL" id="SGPJ01000410">
    <property type="protein sequence ID" value="THG94690.1"/>
    <property type="molecule type" value="Genomic_DNA"/>
</dbReference>
<evidence type="ECO:0000256" key="1">
    <source>
        <dbReference type="SAM" id="Phobius"/>
    </source>
</evidence>
<evidence type="ECO:0000313" key="3">
    <source>
        <dbReference type="Proteomes" id="UP000309038"/>
    </source>
</evidence>